<dbReference type="GO" id="GO:0005737">
    <property type="term" value="C:cytoplasm"/>
    <property type="evidence" value="ECO:0000318"/>
    <property type="project" value="GO_Central"/>
</dbReference>
<keyword evidence="8" id="KW-1185">Reference proteome</keyword>
<evidence type="ECO:0000256" key="4">
    <source>
        <dbReference type="ARBA" id="ARBA00022777"/>
    </source>
</evidence>
<keyword evidence="4" id="KW-0418">Kinase</keyword>
<name>A0A067F691_CITSI</name>
<dbReference type="Proteomes" id="UP000027120">
    <property type="component" value="Unassembled WGS sequence"/>
</dbReference>
<evidence type="ECO:0000313" key="7">
    <source>
        <dbReference type="EMBL" id="KDO62914.1"/>
    </source>
</evidence>
<dbReference type="InterPro" id="IPR008271">
    <property type="entry name" value="Ser/Thr_kinase_AS"/>
</dbReference>
<dbReference type="GO" id="GO:0004674">
    <property type="term" value="F:protein serine/threonine kinase activity"/>
    <property type="evidence" value="ECO:0000318"/>
    <property type="project" value="GO_Central"/>
</dbReference>
<organism evidence="7 8">
    <name type="scientific">Citrus sinensis</name>
    <name type="common">Sweet orange</name>
    <name type="synonym">Citrus aurantium var. sinensis</name>
    <dbReference type="NCBI Taxonomy" id="2711"/>
    <lineage>
        <taxon>Eukaryota</taxon>
        <taxon>Viridiplantae</taxon>
        <taxon>Streptophyta</taxon>
        <taxon>Embryophyta</taxon>
        <taxon>Tracheophyta</taxon>
        <taxon>Spermatophyta</taxon>
        <taxon>Magnoliopsida</taxon>
        <taxon>eudicotyledons</taxon>
        <taxon>Gunneridae</taxon>
        <taxon>Pentapetalae</taxon>
        <taxon>rosids</taxon>
        <taxon>malvids</taxon>
        <taxon>Sapindales</taxon>
        <taxon>Rutaceae</taxon>
        <taxon>Aurantioideae</taxon>
        <taxon>Citrus</taxon>
    </lineage>
</organism>
<dbReference type="eggNOG" id="KOG0661">
    <property type="taxonomic scope" value="Eukaryota"/>
</dbReference>
<dbReference type="Gene3D" id="1.10.510.10">
    <property type="entry name" value="Transferase(Phosphotransferase) domain 1"/>
    <property type="match status" value="1"/>
</dbReference>
<evidence type="ECO:0000256" key="3">
    <source>
        <dbReference type="ARBA" id="ARBA00022741"/>
    </source>
</evidence>
<dbReference type="PaxDb" id="2711-XP_006492720.1"/>
<dbReference type="PROSITE" id="PS00108">
    <property type="entry name" value="PROTEIN_KINASE_ST"/>
    <property type="match status" value="1"/>
</dbReference>
<dbReference type="EMBL" id="KK784915">
    <property type="protein sequence ID" value="KDO62914.1"/>
    <property type="molecule type" value="Genomic_DNA"/>
</dbReference>
<evidence type="ECO:0000256" key="1">
    <source>
        <dbReference type="ARBA" id="ARBA00022527"/>
    </source>
</evidence>
<dbReference type="AlphaFoldDB" id="A0A067F691"/>
<dbReference type="InterPro" id="IPR000719">
    <property type="entry name" value="Prot_kinase_dom"/>
</dbReference>
<keyword evidence="2" id="KW-0808">Transferase</keyword>
<keyword evidence="5" id="KW-0067">ATP-binding</keyword>
<dbReference type="GO" id="GO:0035556">
    <property type="term" value="P:intracellular signal transduction"/>
    <property type="evidence" value="ECO:0000318"/>
    <property type="project" value="GO_Central"/>
</dbReference>
<dbReference type="FunFam" id="1.10.510.10:FF:000624">
    <property type="entry name" value="Mitogen-activated protein kinase"/>
    <property type="match status" value="1"/>
</dbReference>
<feature type="domain" description="Protein kinase" evidence="6">
    <location>
        <begin position="1"/>
        <end position="194"/>
    </location>
</feature>
<dbReference type="GO" id="GO:0005524">
    <property type="term" value="F:ATP binding"/>
    <property type="evidence" value="ECO:0007669"/>
    <property type="project" value="UniProtKB-KW"/>
</dbReference>
<accession>A0A067F691</accession>
<proteinExistence type="predicted"/>
<dbReference type="SMART" id="SM00220">
    <property type="entry name" value="S_TKc"/>
    <property type="match status" value="1"/>
</dbReference>
<evidence type="ECO:0000256" key="2">
    <source>
        <dbReference type="ARBA" id="ARBA00022679"/>
    </source>
</evidence>
<dbReference type="GO" id="GO:0005634">
    <property type="term" value="C:nucleus"/>
    <property type="evidence" value="ECO:0000318"/>
    <property type="project" value="GO_Central"/>
</dbReference>
<evidence type="ECO:0000313" key="8">
    <source>
        <dbReference type="Proteomes" id="UP000027120"/>
    </source>
</evidence>
<protein>
    <recommendedName>
        <fullName evidence="6">Protein kinase domain-containing protein</fullName>
    </recommendedName>
</protein>
<dbReference type="SUPFAM" id="SSF56112">
    <property type="entry name" value="Protein kinase-like (PK-like)"/>
    <property type="match status" value="1"/>
</dbReference>
<dbReference type="PROSITE" id="PS50011">
    <property type="entry name" value="PROTEIN_KINASE_DOM"/>
    <property type="match status" value="1"/>
</dbReference>
<dbReference type="SMR" id="A0A067F691"/>
<evidence type="ECO:0000259" key="6">
    <source>
        <dbReference type="PROSITE" id="PS50011"/>
    </source>
</evidence>
<dbReference type="PANTHER" id="PTHR24055">
    <property type="entry name" value="MITOGEN-ACTIVATED PROTEIN KINASE"/>
    <property type="match status" value="1"/>
</dbReference>
<evidence type="ECO:0000256" key="5">
    <source>
        <dbReference type="ARBA" id="ARBA00022840"/>
    </source>
</evidence>
<dbReference type="Pfam" id="PF00069">
    <property type="entry name" value="Pkinase"/>
    <property type="match status" value="1"/>
</dbReference>
<keyword evidence="1" id="KW-0723">Serine/threonine-protein kinase</keyword>
<dbReference type="InterPro" id="IPR011009">
    <property type="entry name" value="Kinase-like_dom_sf"/>
</dbReference>
<keyword evidence="3" id="KW-0547">Nucleotide-binding</keyword>
<dbReference type="Gene3D" id="3.30.200.20">
    <property type="entry name" value="Phosphorylase Kinase, domain 1"/>
    <property type="match status" value="1"/>
</dbReference>
<dbReference type="InterPro" id="IPR050117">
    <property type="entry name" value="MAPK"/>
</dbReference>
<sequence length="297" mass="34163">MIFLRKMNNHPNIVKLRNLVKEHEDVFIVFDYMESDLLKLMKESAGQNFSEDEARNLCFQVFQGLHYMHRQGYFHRDLKPSNLLVSKGVIKIGDLGMVKEIDSSLPCTDYVTTRWYRAPEVLLLSEICGPEVDRWAMGAIMFEMLSFRILFPGKNSADQIYKIYGRWVALISWLCSWNPRMRPTAAEALEHPFFRSCHFVPRSVPLLCNNFEAVAFPTATVTMQGRSLTYSQVPNDGQLCSCVKCEMQRTNHDHMIINSAKPATSVICKTGYATRTEMLASRMQPLQQLMMSRPPGF</sequence>
<reference evidence="7 8" key="1">
    <citation type="submission" date="2014-04" db="EMBL/GenBank/DDBJ databases">
        <authorList>
            <consortium name="International Citrus Genome Consortium"/>
            <person name="Gmitter F."/>
            <person name="Chen C."/>
            <person name="Farmerie W."/>
            <person name="Harkins T."/>
            <person name="Desany B."/>
            <person name="Mohiuddin M."/>
            <person name="Kodira C."/>
            <person name="Borodovsky M."/>
            <person name="Lomsadze A."/>
            <person name="Burns P."/>
            <person name="Jenkins J."/>
            <person name="Prochnik S."/>
            <person name="Shu S."/>
            <person name="Chapman J."/>
            <person name="Pitluck S."/>
            <person name="Schmutz J."/>
            <person name="Rokhsar D."/>
        </authorList>
    </citation>
    <scope>NUCLEOTIDE SEQUENCE</scope>
</reference>
<dbReference type="STRING" id="2711.A0A067F691"/>
<gene>
    <name evidence="7" type="ORF">CISIN_1g040202mg</name>
</gene>